<name>A0A368DPH5_9PROT</name>
<gene>
    <name evidence="1" type="ORF">DBW71_02850</name>
</gene>
<reference evidence="1 2" key="1">
    <citation type="journal article" date="2018" name="Microbiome">
        <title>Fine metagenomic profile of the Mediterranean stratified and mixed water columns revealed by assembly and recruitment.</title>
        <authorList>
            <person name="Haro-Moreno J.M."/>
            <person name="Lopez-Perez M."/>
            <person name="De La Torre J.R."/>
            <person name="Picazo A."/>
            <person name="Camacho A."/>
            <person name="Rodriguez-Valera F."/>
        </authorList>
    </citation>
    <scope>NUCLEOTIDE SEQUENCE [LARGE SCALE GENOMIC DNA]</scope>
    <source>
        <strain evidence="1">MED-G57</strain>
    </source>
</reference>
<organism evidence="1 2">
    <name type="scientific">PS1 clade bacterium</name>
    <dbReference type="NCBI Taxonomy" id="2175152"/>
    <lineage>
        <taxon>Bacteria</taxon>
        <taxon>Pseudomonadati</taxon>
        <taxon>Pseudomonadota</taxon>
        <taxon>Alphaproteobacteria</taxon>
        <taxon>PS1 clade</taxon>
    </lineage>
</organism>
<sequence>MGIKTIYKNKVIVFAIILFILLTNTVKSQIISKIILLVNGLPIIETDFQERSKYIKFVNPNAERDVISRAALKELVDEAIMKSEAEKIGLSYSDEQIIITLDDTLKAQGASYEEYAGQLTEAGVDPKTIIDQRKSRKLWQDYIGRKYARLANVTLEDIDKYRNSLLERELFHIQTMTLSTENIDPMELMDLVNNIENNFQSCSQNLFSYKDKTNIDIQDRIDISIDQIEEPFNTMIRYNLNTFLFPPQADTEQIKIYINCTPKKSLTNKVIENILIADQLDNYSTKILRDIIQDSNIEYKNK</sequence>
<evidence type="ECO:0000313" key="1">
    <source>
        <dbReference type="EMBL" id="RCL73732.1"/>
    </source>
</evidence>
<evidence type="ECO:0008006" key="3">
    <source>
        <dbReference type="Google" id="ProtNLM"/>
    </source>
</evidence>
<dbReference type="AlphaFoldDB" id="A0A368DPH5"/>
<dbReference type="InterPro" id="IPR027304">
    <property type="entry name" value="Trigger_fact/SurA_dom_sf"/>
</dbReference>
<dbReference type="Gene3D" id="1.10.4030.10">
    <property type="entry name" value="Porin chaperone SurA, peptide-binding domain"/>
    <property type="match status" value="1"/>
</dbReference>
<protein>
    <recommendedName>
        <fullName evidence="3">SurA N-terminal domain-containing protein</fullName>
    </recommendedName>
</protein>
<proteinExistence type="predicted"/>
<dbReference type="EMBL" id="QOQD01000005">
    <property type="protein sequence ID" value="RCL73732.1"/>
    <property type="molecule type" value="Genomic_DNA"/>
</dbReference>
<comment type="caution">
    <text evidence="1">The sequence shown here is derived from an EMBL/GenBank/DDBJ whole genome shotgun (WGS) entry which is preliminary data.</text>
</comment>
<dbReference type="SUPFAM" id="SSF109998">
    <property type="entry name" value="Triger factor/SurA peptide-binding domain-like"/>
    <property type="match status" value="1"/>
</dbReference>
<evidence type="ECO:0000313" key="2">
    <source>
        <dbReference type="Proteomes" id="UP000253570"/>
    </source>
</evidence>
<accession>A0A368DPH5</accession>
<dbReference type="Proteomes" id="UP000253570">
    <property type="component" value="Unassembled WGS sequence"/>
</dbReference>
<dbReference type="Pfam" id="PF13623">
    <property type="entry name" value="SurA_N_2"/>
    <property type="match status" value="1"/>
</dbReference>